<dbReference type="FunFam" id="2.120.10.10:FF:000002">
    <property type="entry name" value="Neuraminidase 3"/>
    <property type="match status" value="1"/>
</dbReference>
<dbReference type="GO" id="GO:0016020">
    <property type="term" value="C:membrane"/>
    <property type="evidence" value="ECO:0007669"/>
    <property type="project" value="TreeGrafter"/>
</dbReference>
<dbReference type="Proteomes" id="UP001274896">
    <property type="component" value="Unassembled WGS sequence"/>
</dbReference>
<dbReference type="CDD" id="cd15482">
    <property type="entry name" value="Sialidase_non-viral"/>
    <property type="match status" value="1"/>
</dbReference>
<dbReference type="EC" id="3.2.1.18" evidence="3"/>
<evidence type="ECO:0000256" key="4">
    <source>
        <dbReference type="ARBA" id="ARBA00022737"/>
    </source>
</evidence>
<dbReference type="Pfam" id="PF13088">
    <property type="entry name" value="BNR_2"/>
    <property type="match status" value="1"/>
</dbReference>
<dbReference type="GO" id="GO:0004308">
    <property type="term" value="F:exo-alpha-sialidase activity"/>
    <property type="evidence" value="ECO:0007669"/>
    <property type="project" value="UniProtKB-EC"/>
</dbReference>
<feature type="region of interest" description="Disordered" evidence="10">
    <location>
        <begin position="1"/>
        <end position="26"/>
    </location>
</feature>
<evidence type="ECO:0000313" key="13">
    <source>
        <dbReference type="Proteomes" id="UP001274896"/>
    </source>
</evidence>
<dbReference type="GO" id="GO:0005737">
    <property type="term" value="C:cytoplasm"/>
    <property type="evidence" value="ECO:0007669"/>
    <property type="project" value="TreeGrafter"/>
</dbReference>
<keyword evidence="7" id="KW-0443">Lipid metabolism</keyword>
<dbReference type="AlphaFoldDB" id="A0AAE0QKD3"/>
<dbReference type="GO" id="GO:0006689">
    <property type="term" value="P:ganglioside catabolic process"/>
    <property type="evidence" value="ECO:0007669"/>
    <property type="project" value="TreeGrafter"/>
</dbReference>
<evidence type="ECO:0000313" key="12">
    <source>
        <dbReference type="EMBL" id="KAK3523951.1"/>
    </source>
</evidence>
<evidence type="ECO:0000256" key="9">
    <source>
        <dbReference type="ARBA" id="ARBA00023295"/>
    </source>
</evidence>
<name>A0AAE0QKD3_9TELE</name>
<evidence type="ECO:0000256" key="5">
    <source>
        <dbReference type="ARBA" id="ARBA00022801"/>
    </source>
</evidence>
<feature type="domain" description="Sialidase" evidence="11">
    <location>
        <begin position="45"/>
        <end position="361"/>
    </location>
</feature>
<evidence type="ECO:0000259" key="11">
    <source>
        <dbReference type="Pfam" id="PF13088"/>
    </source>
</evidence>
<keyword evidence="5" id="KW-0378">Hydrolase</keyword>
<keyword evidence="6" id="KW-0442">Lipid degradation</keyword>
<reference evidence="12" key="1">
    <citation type="submission" date="2023-06" db="EMBL/GenBank/DDBJ databases">
        <title>Male Hemibagrus guttatus genome.</title>
        <authorList>
            <person name="Bian C."/>
        </authorList>
    </citation>
    <scope>NUCLEOTIDE SEQUENCE</scope>
    <source>
        <strain evidence="12">Male_cb2023</strain>
        <tissue evidence="12">Muscle</tissue>
    </source>
</reference>
<evidence type="ECO:0000256" key="6">
    <source>
        <dbReference type="ARBA" id="ARBA00022963"/>
    </source>
</evidence>
<sequence>MENRKSGSDSQTLQADPPKTTLFSKEPSGINYRIPAIIYINDTQTFLAFAEKRTSQHDHDASLMYMRRGTRQNGSIQVILWSPVQELNTACLTGHRTMNPCPVYEKESKTLFLFFICVEGNTTEHYQIRTGENKARLCYVTSSDNGQNWSSVVDLTESVIRDEIRNWATFAVGPGHGVQMKSGRLIIPAYAYYMCRNDDGHPPHTVSQAFAFYSDDCGTTWQFGERVSTASFECLMAEIIDREGRSYLYCNARSTSGKRVEALSNSSGVNFDPTHFSQNLVECGHHGCQGSVLSIAVPTEQKNSTSDTENWLLYSHPTDRDKRKDLGVYLNKSPLSASGWSKPRIIYHGPSGYSDLTPCEEPDRFACLMECGKNSELEQIAFVEFSLSDIMNNQ</sequence>
<evidence type="ECO:0000256" key="10">
    <source>
        <dbReference type="SAM" id="MobiDB-lite"/>
    </source>
</evidence>
<keyword evidence="8" id="KW-0119">Carbohydrate metabolism</keyword>
<dbReference type="SUPFAM" id="SSF50939">
    <property type="entry name" value="Sialidases"/>
    <property type="match status" value="1"/>
</dbReference>
<evidence type="ECO:0000256" key="3">
    <source>
        <dbReference type="ARBA" id="ARBA00012733"/>
    </source>
</evidence>
<evidence type="ECO:0000256" key="2">
    <source>
        <dbReference type="ARBA" id="ARBA00009348"/>
    </source>
</evidence>
<evidence type="ECO:0000256" key="7">
    <source>
        <dbReference type="ARBA" id="ARBA00023098"/>
    </source>
</evidence>
<dbReference type="Gene3D" id="2.120.10.10">
    <property type="match status" value="1"/>
</dbReference>
<evidence type="ECO:0000256" key="1">
    <source>
        <dbReference type="ARBA" id="ARBA00000427"/>
    </source>
</evidence>
<dbReference type="InterPro" id="IPR036278">
    <property type="entry name" value="Sialidase_sf"/>
</dbReference>
<organism evidence="12 13">
    <name type="scientific">Hemibagrus guttatus</name>
    <dbReference type="NCBI Taxonomy" id="175788"/>
    <lineage>
        <taxon>Eukaryota</taxon>
        <taxon>Metazoa</taxon>
        <taxon>Chordata</taxon>
        <taxon>Craniata</taxon>
        <taxon>Vertebrata</taxon>
        <taxon>Euteleostomi</taxon>
        <taxon>Actinopterygii</taxon>
        <taxon>Neopterygii</taxon>
        <taxon>Teleostei</taxon>
        <taxon>Ostariophysi</taxon>
        <taxon>Siluriformes</taxon>
        <taxon>Bagridae</taxon>
        <taxon>Hemibagrus</taxon>
    </lineage>
</organism>
<protein>
    <recommendedName>
        <fullName evidence="3">exo-alpha-sialidase</fullName>
        <ecNumber evidence="3">3.2.1.18</ecNumber>
    </recommendedName>
</protein>
<comment type="caution">
    <text evidence="12">The sequence shown here is derived from an EMBL/GenBank/DDBJ whole genome shotgun (WGS) entry which is preliminary data.</text>
</comment>
<dbReference type="PANTHER" id="PTHR10628:SF23">
    <property type="entry name" value="SIALIDASE-3"/>
    <property type="match status" value="1"/>
</dbReference>
<keyword evidence="4" id="KW-0677">Repeat</keyword>
<dbReference type="PANTHER" id="PTHR10628">
    <property type="entry name" value="SIALIDASE"/>
    <property type="match status" value="1"/>
</dbReference>
<dbReference type="GO" id="GO:0009313">
    <property type="term" value="P:oligosaccharide catabolic process"/>
    <property type="evidence" value="ECO:0007669"/>
    <property type="project" value="TreeGrafter"/>
</dbReference>
<gene>
    <name evidence="12" type="ORF">QTP70_016754</name>
</gene>
<comment type="catalytic activity">
    <reaction evidence="1">
        <text>Hydrolysis of alpha-(2-&gt;3)-, alpha-(2-&gt;6)-, alpha-(2-&gt;8)- glycosidic linkages of terminal sialic acid residues in oligosaccharides, glycoproteins, glycolipids, colominic acid and synthetic substrates.</text>
        <dbReference type="EC" id="3.2.1.18"/>
    </reaction>
</comment>
<accession>A0AAE0QKD3</accession>
<evidence type="ECO:0000256" key="8">
    <source>
        <dbReference type="ARBA" id="ARBA00023277"/>
    </source>
</evidence>
<keyword evidence="13" id="KW-1185">Reference proteome</keyword>
<dbReference type="InterPro" id="IPR026856">
    <property type="entry name" value="Sialidase_fam"/>
</dbReference>
<keyword evidence="9" id="KW-0326">Glycosidase</keyword>
<proteinExistence type="inferred from homology"/>
<dbReference type="InterPro" id="IPR011040">
    <property type="entry name" value="Sialidase"/>
</dbReference>
<comment type="similarity">
    <text evidence="2">Belongs to the glycosyl hydrolase 33 family.</text>
</comment>
<dbReference type="EMBL" id="JAUCMX010000014">
    <property type="protein sequence ID" value="KAK3523951.1"/>
    <property type="molecule type" value="Genomic_DNA"/>
</dbReference>